<evidence type="ECO:0000256" key="4">
    <source>
        <dbReference type="ARBA" id="ARBA00022842"/>
    </source>
</evidence>
<feature type="binding site" evidence="5">
    <location>
        <position position="142"/>
    </location>
    <ligand>
        <name>substrate</name>
    </ligand>
</feature>
<dbReference type="PANTHER" id="PTHR32308:SF0">
    <property type="entry name" value="HPCH_HPAI ALDOLASE_CITRATE LYASE DOMAIN-CONTAINING PROTEIN"/>
    <property type="match status" value="1"/>
</dbReference>
<dbReference type="Pfam" id="PF03328">
    <property type="entry name" value="HpcH_HpaI"/>
    <property type="match status" value="1"/>
</dbReference>
<dbReference type="GO" id="GO:0006107">
    <property type="term" value="P:oxaloacetate metabolic process"/>
    <property type="evidence" value="ECO:0007669"/>
    <property type="project" value="TreeGrafter"/>
</dbReference>
<dbReference type="GO" id="GO:0016829">
    <property type="term" value="F:lyase activity"/>
    <property type="evidence" value="ECO:0007669"/>
    <property type="project" value="UniProtKB-KW"/>
</dbReference>
<protein>
    <submittedName>
        <fullName evidence="9">CoA ester lyase</fullName>
    </submittedName>
</protein>
<dbReference type="GO" id="GO:0000287">
    <property type="term" value="F:magnesium ion binding"/>
    <property type="evidence" value="ECO:0007669"/>
    <property type="project" value="TreeGrafter"/>
</dbReference>
<reference evidence="9 11" key="2">
    <citation type="submission" date="2018-01" db="EMBL/GenBank/DDBJ databases">
        <title>Whole genome sequence of Azospirillum brasilense REC3 isolated from strawberry roots.</title>
        <authorList>
            <person name="Fontana C.A."/>
            <person name="Salazar S.M."/>
            <person name="Bassi D."/>
            <person name="Puglisi E."/>
            <person name="Lovaisa N.C."/>
            <person name="Toffoli L.M."/>
            <person name="Pedraza R."/>
            <person name="Cocconcelli P.S."/>
        </authorList>
    </citation>
    <scope>NUCLEOTIDE SEQUENCE [LARGE SCALE GENOMIC DNA]</scope>
    <source>
        <strain evidence="9 11">REC3</strain>
        <plasmid evidence="9">p15unnamed</plasmid>
    </source>
</reference>
<geneLocation type="plasmid" evidence="8 10">
    <name>AbAZ39_p4</name>
</geneLocation>
<dbReference type="InterPro" id="IPR015813">
    <property type="entry name" value="Pyrv/PenolPyrv_kinase-like_dom"/>
</dbReference>
<evidence type="ECO:0000256" key="6">
    <source>
        <dbReference type="PIRSR" id="PIRSR015582-2"/>
    </source>
</evidence>
<evidence type="ECO:0000313" key="11">
    <source>
        <dbReference type="Proteomes" id="UP000236268"/>
    </source>
</evidence>
<evidence type="ECO:0000256" key="3">
    <source>
        <dbReference type="ARBA" id="ARBA00022723"/>
    </source>
</evidence>
<feature type="binding site" evidence="5">
    <location>
        <position position="80"/>
    </location>
    <ligand>
        <name>substrate</name>
    </ligand>
</feature>
<keyword evidence="3 6" id="KW-0479">Metal-binding</keyword>
<keyword evidence="4 6" id="KW-0460">Magnesium</keyword>
<feature type="binding site" evidence="6">
    <location>
        <position position="142"/>
    </location>
    <ligand>
        <name>Mg(2+)</name>
        <dbReference type="ChEBI" id="CHEBI:18420"/>
    </ligand>
</feature>
<dbReference type="Gene3D" id="3.20.20.60">
    <property type="entry name" value="Phosphoenolpyruvate-binding domains"/>
    <property type="match status" value="1"/>
</dbReference>
<evidence type="ECO:0000256" key="1">
    <source>
        <dbReference type="ARBA" id="ARBA00001946"/>
    </source>
</evidence>
<keyword evidence="8" id="KW-0614">Plasmid</keyword>
<comment type="cofactor">
    <cofactor evidence="1">
        <name>Mg(2+)</name>
        <dbReference type="ChEBI" id="CHEBI:18420"/>
    </cofactor>
</comment>
<comment type="similarity">
    <text evidence="2">Belongs to the HpcH/HpaI aldolase family.</text>
</comment>
<organism evidence="8 10">
    <name type="scientific">Azospirillum argentinense</name>
    <dbReference type="NCBI Taxonomy" id="2970906"/>
    <lineage>
        <taxon>Bacteria</taxon>
        <taxon>Pseudomonadati</taxon>
        <taxon>Pseudomonadota</taxon>
        <taxon>Alphaproteobacteria</taxon>
        <taxon>Rhodospirillales</taxon>
        <taxon>Azospirillaceae</taxon>
        <taxon>Azospirillum</taxon>
    </lineage>
</organism>
<keyword evidence="9" id="KW-0456">Lyase</keyword>
<feature type="domain" description="HpcH/HpaI aldolase/citrate lyase" evidence="7">
    <location>
        <begin position="18"/>
        <end position="235"/>
    </location>
</feature>
<evidence type="ECO:0000313" key="9">
    <source>
        <dbReference type="EMBL" id="PNQ96660.1"/>
    </source>
</evidence>
<proteinExistence type="inferred from homology"/>
<dbReference type="EMBL" id="CP007797">
    <property type="protein sequence ID" value="AIB16467.1"/>
    <property type="molecule type" value="Genomic_DNA"/>
</dbReference>
<dbReference type="InterPro" id="IPR040442">
    <property type="entry name" value="Pyrv_kinase-like_dom_sf"/>
</dbReference>
<dbReference type="OrthoDB" id="9800547at2"/>
<feature type="binding site" evidence="6">
    <location>
        <position position="169"/>
    </location>
    <ligand>
        <name>Mg(2+)</name>
        <dbReference type="ChEBI" id="CHEBI:18420"/>
    </ligand>
</feature>
<reference evidence="8 10" key="1">
    <citation type="journal article" date="2014" name="Genome Announc.">
        <title>Complete Genome Sequence of the Model Rhizosphere Strain Azospirillum brasilense Az39, Successfully Applied in Agriculture.</title>
        <authorList>
            <person name="Rivera D."/>
            <person name="Revale S."/>
            <person name="Molina R."/>
            <person name="Gualpa J."/>
            <person name="Puente M."/>
            <person name="Maroniche G."/>
            <person name="Paris G."/>
            <person name="Baker D."/>
            <person name="Clavijo B."/>
            <person name="McLay K."/>
            <person name="Spaepen S."/>
            <person name="Perticari A."/>
            <person name="Vazquez M."/>
            <person name="Wisniewski-Dye F."/>
            <person name="Watkins C."/>
            <person name="Martinez-Abarca F."/>
            <person name="Vanderleyden J."/>
            <person name="Cassan F."/>
        </authorList>
    </citation>
    <scope>NUCLEOTIDE SEQUENCE [LARGE SCALE GENOMIC DNA]</scope>
    <source>
        <strain evidence="8 10">Az39</strain>
        <plasmid evidence="8">AbAZ39_p4</plasmid>
    </source>
</reference>
<evidence type="ECO:0000313" key="10">
    <source>
        <dbReference type="Proteomes" id="UP000027186"/>
    </source>
</evidence>
<dbReference type="KEGG" id="abq:ABAZ39_31970"/>
<evidence type="ECO:0000256" key="2">
    <source>
        <dbReference type="ARBA" id="ARBA00005568"/>
    </source>
</evidence>
<dbReference type="EMBL" id="POWG01000027">
    <property type="protein sequence ID" value="PNQ96660.1"/>
    <property type="molecule type" value="Genomic_DNA"/>
</dbReference>
<evidence type="ECO:0000313" key="8">
    <source>
        <dbReference type="EMBL" id="AIB16467.1"/>
    </source>
</evidence>
<gene>
    <name evidence="8" type="ORF">ABAZ39_31970</name>
    <name evidence="9" type="ORF">C1S70_22365</name>
</gene>
<dbReference type="SUPFAM" id="SSF51621">
    <property type="entry name" value="Phosphoenolpyruvate/pyruvate domain"/>
    <property type="match status" value="1"/>
</dbReference>
<dbReference type="Proteomes" id="UP000027186">
    <property type="component" value="Plasmid AbAZ39_p4"/>
</dbReference>
<dbReference type="Proteomes" id="UP000236268">
    <property type="component" value="Unassembled WGS sequence"/>
</dbReference>
<dbReference type="InterPro" id="IPR005000">
    <property type="entry name" value="Aldolase/citrate-lyase_domain"/>
</dbReference>
<accession>A0A060DUP3</accession>
<name>A0A060DUP3_9PROT</name>
<dbReference type="AlphaFoldDB" id="A0A060DUP3"/>
<accession>A0A2K1FVU2</accession>
<dbReference type="RefSeq" id="WP_051658784.1">
    <property type="nucleotide sequence ID" value="NZ_CP007797.1"/>
</dbReference>
<evidence type="ECO:0000259" key="7">
    <source>
        <dbReference type="Pfam" id="PF03328"/>
    </source>
</evidence>
<evidence type="ECO:0000256" key="5">
    <source>
        <dbReference type="PIRSR" id="PIRSR015582-1"/>
    </source>
</evidence>
<sequence>MPNNPQNAATAPGSPVRRSYLFVPGARPDRFAKALGAGADAVIIDLEDAVAPGDKDSARAAVCAFLLEHTGAGGPAVFVRTNSVRSRTGLLDILALTDLPDGAAPRWAGILLPKVDGAEDVRLAAGLLDERNLPGALGALIESADGLENVMAIAAASPRLSFLMFGGGDLSAELRVPLSWEPLVQARTRIVHAAARFGLDALDMPWIALDDEEGYRQELARSVLHGFTARSAIHPKQITAIHDAYTPSPEAVLRAGRVLAAFEAAGGGVCVLDGRLVERPLVLGSHRILALARRAGML</sequence>
<dbReference type="PANTHER" id="PTHR32308">
    <property type="entry name" value="LYASE BETA SUBUNIT, PUTATIVE (AFU_ORTHOLOGUE AFUA_4G13030)-RELATED"/>
    <property type="match status" value="1"/>
</dbReference>
<geneLocation type="plasmid" evidence="9">
    <name>p15unnamed</name>
</geneLocation>
<dbReference type="PIRSF" id="PIRSF015582">
    <property type="entry name" value="Cit_lyase_B"/>
    <property type="match status" value="1"/>
</dbReference>
<dbReference type="InterPro" id="IPR011206">
    <property type="entry name" value="Citrate_lyase_beta/mcl1/mcl2"/>
</dbReference>